<evidence type="ECO:0000256" key="4">
    <source>
        <dbReference type="SAM" id="Coils"/>
    </source>
</evidence>
<feature type="compositionally biased region" description="Low complexity" evidence="5">
    <location>
        <begin position="73"/>
        <end position="86"/>
    </location>
</feature>
<gene>
    <name evidence="7" type="ORF">BCV69DRAFT_300459</name>
</gene>
<dbReference type="PANTHER" id="PTHR45916:SF1">
    <property type="entry name" value="STRUCTURAL MAINTENANCE OF CHROMOSOMES PROTEIN 5"/>
    <property type="match status" value="1"/>
</dbReference>
<name>A0A316U425_9BASI</name>
<comment type="similarity">
    <text evidence="1">Belongs to the SMC family. SMC5 subfamily.</text>
</comment>
<dbReference type="AlphaFoldDB" id="A0A316U425"/>
<keyword evidence="8" id="KW-1185">Reference proteome</keyword>
<protein>
    <recommendedName>
        <fullName evidence="2">Structural maintenance of chromosomes protein 5</fullName>
    </recommendedName>
</protein>
<dbReference type="EMBL" id="KZ819332">
    <property type="protein sequence ID" value="PWN19123.1"/>
    <property type="molecule type" value="Genomic_DNA"/>
</dbReference>
<dbReference type="GO" id="GO:0016787">
    <property type="term" value="F:hydrolase activity"/>
    <property type="evidence" value="ECO:0007669"/>
    <property type="project" value="UniProtKB-KW"/>
</dbReference>
<dbReference type="Gene3D" id="3.40.50.300">
    <property type="entry name" value="P-loop containing nucleotide triphosphate hydrolases"/>
    <property type="match status" value="2"/>
</dbReference>
<evidence type="ECO:0000256" key="1">
    <source>
        <dbReference type="ARBA" id="ARBA00010171"/>
    </source>
</evidence>
<feature type="coiled-coil region" evidence="4">
    <location>
        <begin position="921"/>
        <end position="955"/>
    </location>
</feature>
<feature type="region of interest" description="Disordered" evidence="5">
    <location>
        <begin position="1"/>
        <end position="150"/>
    </location>
</feature>
<dbReference type="GO" id="GO:0003697">
    <property type="term" value="F:single-stranded DNA binding"/>
    <property type="evidence" value="ECO:0007669"/>
    <property type="project" value="TreeGrafter"/>
</dbReference>
<dbReference type="STRING" id="1684307.A0A316U425"/>
<dbReference type="GO" id="GO:0030915">
    <property type="term" value="C:Smc5-Smc6 complex"/>
    <property type="evidence" value="ECO:0007669"/>
    <property type="project" value="TreeGrafter"/>
</dbReference>
<evidence type="ECO:0000313" key="7">
    <source>
        <dbReference type="EMBL" id="PWN19123.1"/>
    </source>
</evidence>
<evidence type="ECO:0000313" key="8">
    <source>
        <dbReference type="Proteomes" id="UP000245942"/>
    </source>
</evidence>
<feature type="coiled-coil region" evidence="4">
    <location>
        <begin position="452"/>
        <end position="486"/>
    </location>
</feature>
<feature type="compositionally biased region" description="Polar residues" evidence="5">
    <location>
        <begin position="39"/>
        <end position="52"/>
    </location>
</feature>
<dbReference type="InterPro" id="IPR027417">
    <property type="entry name" value="P-loop_NTPase"/>
</dbReference>
<proteinExistence type="inferred from homology"/>
<feature type="compositionally biased region" description="Basic and acidic residues" evidence="5">
    <location>
        <begin position="137"/>
        <end position="146"/>
    </location>
</feature>
<evidence type="ECO:0000256" key="3">
    <source>
        <dbReference type="ARBA" id="ARBA00023054"/>
    </source>
</evidence>
<dbReference type="InterPro" id="IPR003395">
    <property type="entry name" value="RecF/RecN/SMC_N"/>
</dbReference>
<evidence type="ECO:0000256" key="5">
    <source>
        <dbReference type="SAM" id="MobiDB-lite"/>
    </source>
</evidence>
<evidence type="ECO:0000259" key="6">
    <source>
        <dbReference type="Pfam" id="PF02463"/>
    </source>
</evidence>
<evidence type="ECO:0000256" key="2">
    <source>
        <dbReference type="ARBA" id="ARBA00018687"/>
    </source>
</evidence>
<dbReference type="OrthoDB" id="10254973at2759"/>
<feature type="coiled-coil region" evidence="4">
    <location>
        <begin position="524"/>
        <end position="572"/>
    </location>
</feature>
<organism evidence="7 8">
    <name type="scientific">Pseudomicrostroma glucosiphilum</name>
    <dbReference type="NCBI Taxonomy" id="1684307"/>
    <lineage>
        <taxon>Eukaryota</taxon>
        <taxon>Fungi</taxon>
        <taxon>Dikarya</taxon>
        <taxon>Basidiomycota</taxon>
        <taxon>Ustilaginomycotina</taxon>
        <taxon>Exobasidiomycetes</taxon>
        <taxon>Microstromatales</taxon>
        <taxon>Microstromatales incertae sedis</taxon>
        <taxon>Pseudomicrostroma</taxon>
    </lineage>
</organism>
<accession>A0A316U425</accession>
<dbReference type="SUPFAM" id="SSF52540">
    <property type="entry name" value="P-loop containing nucleoside triphosphate hydrolases"/>
    <property type="match status" value="1"/>
</dbReference>
<sequence>MSERRTHSAAQHRGAALSSSSDAAPPPRRIQSDARPLTNGRSRANGHANSSSEFDELDVKREQYEQQTQGEASSSRLPSPSSPVRPIANGRRRTRSRHGSEEDAEEGAGEGSTQRSKRPRMSQDDGGADEEEEDDEEKKPKIKAEKMAANGARDFEVAHGDRDREGFLPGSIVRVALKNFVTYDSTEFRPGPYLNMIIGPNGTGKSTIVCAIALGLGWKPAVLGRAKDIASFVKQGYQDGWIEIELKGLAGEENVTIKRLISRKNNSSEWRLNGRTSTARAVNDAVGRFDINVDNLCCFLPQEKVADFARMDPPKLLVETQRAAGNPNLSSWHEQLIELGAEFREVQGQLDRDQEEQNNLEQRNEVLGRDVERYEQRKQIEEEIALLNLLIPFAEYHNAKTAYSEAKAVRNDRKADLEELRQIHEPLRLKVESMKAKRSKLEGNRIKATESLNKVNKDLTSAVRQMEQLESDTTELQDTMSNLKAREQEHHKLISKLRAVVAELEAKVADEPQEYDLSVFDRALREIRQEIRGADDRRGDLTAQIDDIGLENRQLQNTHDETLRKLRRLDDVRARKLEMLHKADEPAWKAVQWLRANQNLFQKKVFEPVVMEVTVKDSKYASQVESCINWATLRTFVCQTRADYDRLTRELVDKQKLRINVAEMEGGRNMEQFEAARPLSTEQIRQLGFNAYISDMVDGPESVMAYLCGSANIHTIPVALTDSVDVNQVEQSRQIKRYIVGHTNHTIQFSDYGRKLPITLSRDIKAARSLTQSVNTAEKENLERVIQEIAQKTKDAEESIGELQEQIKREEEKADDLRSRKEDLDRQKMDAVQPRRDWEKAKIDLGNKKSRLNAEHNKPSQEAERKRLMAEVHRKTDKRVKLVRDMKSLLEIQTKHRIDLDVATLVEVQHQVNYQAWKDLYTSKLGEFKEAERALKEALEEFAASKQLATQMQNRAQAKHDDAPYEIQQKFHRRQEEMGDETSMNLAELEGELATLQGSLDLSTGVAPGVIEAFKKRAELIAELGDSIANQRREVARRETKIERIKSQWLPALQALGAKVSEKFSAAFDRIGCAGEIRISEQGDHYEKWGMDILVKFRDTEQLQLLTGQRQSGGERSLSTILYLMSLTELSRSPFSLVDEINQGMDQRAERAVHDQMVQVTCRANASQYFLITPKLLPDLRYHERMKVLIINNGEWLPERIDLARFAKRRLAQRSGGSAGAGGAGGGASQGRAIAAA</sequence>
<dbReference type="RefSeq" id="XP_025346283.1">
    <property type="nucleotide sequence ID" value="XM_025494460.1"/>
</dbReference>
<keyword evidence="3 4" id="KW-0175">Coiled coil</keyword>
<feature type="compositionally biased region" description="Acidic residues" evidence="5">
    <location>
        <begin position="126"/>
        <end position="136"/>
    </location>
</feature>
<feature type="domain" description="RecF/RecN/SMC N-terminal" evidence="6">
    <location>
        <begin position="172"/>
        <end position="1173"/>
    </location>
</feature>
<feature type="coiled-coil region" evidence="4">
    <location>
        <begin position="343"/>
        <end position="377"/>
    </location>
</feature>
<dbReference type="PANTHER" id="PTHR45916">
    <property type="entry name" value="STRUCTURAL MAINTENANCE OF CHROMOSOMES PROTEIN 5"/>
    <property type="match status" value="1"/>
</dbReference>
<dbReference type="GO" id="GO:0000724">
    <property type="term" value="P:double-strand break repair via homologous recombination"/>
    <property type="evidence" value="ECO:0007669"/>
    <property type="project" value="TreeGrafter"/>
</dbReference>
<keyword evidence="7" id="KW-0378">Hydrolase</keyword>
<dbReference type="Proteomes" id="UP000245942">
    <property type="component" value="Unassembled WGS sequence"/>
</dbReference>
<feature type="region of interest" description="Disordered" evidence="5">
    <location>
        <begin position="794"/>
        <end position="865"/>
    </location>
</feature>
<dbReference type="GeneID" id="37016194"/>
<dbReference type="GO" id="GO:0005634">
    <property type="term" value="C:nucleus"/>
    <property type="evidence" value="ECO:0007669"/>
    <property type="project" value="TreeGrafter"/>
</dbReference>
<reference evidence="7 8" key="1">
    <citation type="journal article" date="2018" name="Mol. Biol. Evol.">
        <title>Broad Genomic Sampling Reveals a Smut Pathogenic Ancestry of the Fungal Clade Ustilaginomycotina.</title>
        <authorList>
            <person name="Kijpornyongpan T."/>
            <person name="Mondo S.J."/>
            <person name="Barry K."/>
            <person name="Sandor L."/>
            <person name="Lee J."/>
            <person name="Lipzen A."/>
            <person name="Pangilinan J."/>
            <person name="LaButti K."/>
            <person name="Hainaut M."/>
            <person name="Henrissat B."/>
            <person name="Grigoriev I.V."/>
            <person name="Spatafora J.W."/>
            <person name="Aime M.C."/>
        </authorList>
    </citation>
    <scope>NUCLEOTIDE SEQUENCE [LARGE SCALE GENOMIC DNA]</scope>
    <source>
        <strain evidence="7 8">MCA 4718</strain>
    </source>
</reference>
<dbReference type="Gene3D" id="1.10.287.1490">
    <property type="match status" value="1"/>
</dbReference>
<dbReference type="Pfam" id="PF02463">
    <property type="entry name" value="SMC_N"/>
    <property type="match status" value="1"/>
</dbReference>
<feature type="compositionally biased region" description="Basic and acidic residues" evidence="5">
    <location>
        <begin position="805"/>
        <end position="865"/>
    </location>
</feature>